<dbReference type="SUPFAM" id="SSF54786">
    <property type="entry name" value="YcfA/nrd intein domain"/>
    <property type="match status" value="1"/>
</dbReference>
<dbReference type="AlphaFoldDB" id="A0A1G2MS99"/>
<dbReference type="GO" id="GO:0016787">
    <property type="term" value="F:hydrolase activity"/>
    <property type="evidence" value="ECO:0007669"/>
    <property type="project" value="UniProtKB-KW"/>
</dbReference>
<evidence type="ECO:0000256" key="3">
    <source>
        <dbReference type="ARBA" id="ARBA00022722"/>
    </source>
</evidence>
<gene>
    <name evidence="8" type="ORF">A3D56_01810</name>
</gene>
<comment type="caution">
    <text evidence="8">The sequence shown here is derived from an EMBL/GenBank/DDBJ whole genome shotgun (WGS) entry which is preliminary data.</text>
</comment>
<sequence length="74" mass="8227">MPKLPAISGKKLVQILERSGFVVKRSSSSHFLLEHADGRVTTIPLHANKDLPKGTLKAILRDIEITNDQLQKLL</sequence>
<keyword evidence="2" id="KW-1277">Toxin-antitoxin system</keyword>
<dbReference type="InterPro" id="IPR038570">
    <property type="entry name" value="HicA_sf"/>
</dbReference>
<keyword evidence="4" id="KW-0255">Endonuclease</keyword>
<dbReference type="GO" id="GO:0004519">
    <property type="term" value="F:endonuclease activity"/>
    <property type="evidence" value="ECO:0007669"/>
    <property type="project" value="UniProtKB-KW"/>
</dbReference>
<evidence type="ECO:0000256" key="6">
    <source>
        <dbReference type="ARBA" id="ARBA00022884"/>
    </source>
</evidence>
<evidence type="ECO:0000256" key="2">
    <source>
        <dbReference type="ARBA" id="ARBA00022649"/>
    </source>
</evidence>
<evidence type="ECO:0000256" key="1">
    <source>
        <dbReference type="ARBA" id="ARBA00006620"/>
    </source>
</evidence>
<dbReference type="Proteomes" id="UP000177943">
    <property type="component" value="Unassembled WGS sequence"/>
</dbReference>
<evidence type="ECO:0000256" key="7">
    <source>
        <dbReference type="ARBA" id="ARBA00023016"/>
    </source>
</evidence>
<proteinExistence type="inferred from homology"/>
<accession>A0A1G2MS99</accession>
<evidence type="ECO:0000256" key="5">
    <source>
        <dbReference type="ARBA" id="ARBA00022801"/>
    </source>
</evidence>
<dbReference type="Gene3D" id="3.30.920.30">
    <property type="entry name" value="Hypothetical protein"/>
    <property type="match status" value="1"/>
</dbReference>
<keyword evidence="5" id="KW-0378">Hydrolase</keyword>
<evidence type="ECO:0000313" key="8">
    <source>
        <dbReference type="EMBL" id="OHA25881.1"/>
    </source>
</evidence>
<keyword evidence="3" id="KW-0540">Nuclease</keyword>
<dbReference type="InterPro" id="IPR012933">
    <property type="entry name" value="HicA_mRNA_interferase"/>
</dbReference>
<comment type="similarity">
    <text evidence="1">Belongs to the HicA mRNA interferase family.</text>
</comment>
<keyword evidence="7" id="KW-0346">Stress response</keyword>
<dbReference type="PANTHER" id="PTHR34873:SF3">
    <property type="entry name" value="ADDICTION MODULE TOXIN, HICA FAMILY"/>
    <property type="match status" value="1"/>
</dbReference>
<dbReference type="GO" id="GO:0003729">
    <property type="term" value="F:mRNA binding"/>
    <property type="evidence" value="ECO:0007669"/>
    <property type="project" value="InterPro"/>
</dbReference>
<dbReference type="PANTHER" id="PTHR34873">
    <property type="entry name" value="SSR1766 PROTEIN"/>
    <property type="match status" value="1"/>
</dbReference>
<evidence type="ECO:0008006" key="10">
    <source>
        <dbReference type="Google" id="ProtNLM"/>
    </source>
</evidence>
<evidence type="ECO:0000313" key="9">
    <source>
        <dbReference type="Proteomes" id="UP000177943"/>
    </source>
</evidence>
<reference evidence="8 9" key="1">
    <citation type="journal article" date="2016" name="Nat. Commun.">
        <title>Thousands of microbial genomes shed light on interconnected biogeochemical processes in an aquifer system.</title>
        <authorList>
            <person name="Anantharaman K."/>
            <person name="Brown C.T."/>
            <person name="Hug L.A."/>
            <person name="Sharon I."/>
            <person name="Castelle C.J."/>
            <person name="Probst A.J."/>
            <person name="Thomas B.C."/>
            <person name="Singh A."/>
            <person name="Wilkins M.J."/>
            <person name="Karaoz U."/>
            <person name="Brodie E.L."/>
            <person name="Williams K.H."/>
            <person name="Hubbard S.S."/>
            <person name="Banfield J.F."/>
        </authorList>
    </citation>
    <scope>NUCLEOTIDE SEQUENCE [LARGE SCALE GENOMIC DNA]</scope>
</reference>
<dbReference type="Pfam" id="PF07927">
    <property type="entry name" value="HicA_toxin"/>
    <property type="match status" value="1"/>
</dbReference>
<dbReference type="EMBL" id="MHRP01000042">
    <property type="protein sequence ID" value="OHA25881.1"/>
    <property type="molecule type" value="Genomic_DNA"/>
</dbReference>
<name>A0A1G2MS99_9BACT</name>
<keyword evidence="6" id="KW-0694">RNA-binding</keyword>
<organism evidence="8 9">
    <name type="scientific">Candidatus Taylorbacteria bacterium RIFCSPHIGHO2_02_FULL_45_35</name>
    <dbReference type="NCBI Taxonomy" id="1802311"/>
    <lineage>
        <taxon>Bacteria</taxon>
        <taxon>Candidatus Tayloriibacteriota</taxon>
    </lineage>
</organism>
<protein>
    <recommendedName>
        <fullName evidence="10">Addiction module toxin, HicA family</fullName>
    </recommendedName>
</protein>
<evidence type="ECO:0000256" key="4">
    <source>
        <dbReference type="ARBA" id="ARBA00022759"/>
    </source>
</evidence>